<dbReference type="InterPro" id="IPR023214">
    <property type="entry name" value="HAD_sf"/>
</dbReference>
<dbReference type="GO" id="GO:0008253">
    <property type="term" value="F:5'-nucleotidase activity"/>
    <property type="evidence" value="ECO:0007669"/>
    <property type="project" value="InterPro"/>
</dbReference>
<dbReference type="EMBL" id="JPVN01000012">
    <property type="protein sequence ID" value="KGR78335.1"/>
    <property type="molecule type" value="Genomic_DNA"/>
</dbReference>
<dbReference type="AlphaFoldDB" id="A0A0A3I4C1"/>
<protein>
    <recommendedName>
        <fullName evidence="3">Nucleotidase</fullName>
        <ecNumber evidence="3">3.1.3.-</ecNumber>
    </recommendedName>
</protein>
<dbReference type="PIRSF" id="PIRSF021362">
    <property type="entry name" value="UCP021362_HAD"/>
    <property type="match status" value="1"/>
</dbReference>
<dbReference type="eggNOG" id="COG0546">
    <property type="taxonomic scope" value="Bacteria"/>
</dbReference>
<keyword evidence="2 3" id="KW-0378">Hydrolase</keyword>
<dbReference type="InterPro" id="IPR036412">
    <property type="entry name" value="HAD-like_sf"/>
</dbReference>
<dbReference type="Pfam" id="PF06941">
    <property type="entry name" value="NT5C"/>
    <property type="match status" value="1"/>
</dbReference>
<proteinExistence type="inferred from homology"/>
<dbReference type="RefSeq" id="WP_036186599.1">
    <property type="nucleotide sequence ID" value="NZ_AVDA01000012.1"/>
</dbReference>
<name>A0A0A3I4C1_9BACL</name>
<evidence type="ECO:0000313" key="5">
    <source>
        <dbReference type="EMBL" id="KGR78335.1"/>
    </source>
</evidence>
<dbReference type="GO" id="GO:0009264">
    <property type="term" value="P:deoxyribonucleotide catabolic process"/>
    <property type="evidence" value="ECO:0007669"/>
    <property type="project" value="InterPro"/>
</dbReference>
<evidence type="ECO:0000256" key="3">
    <source>
        <dbReference type="PIRNR" id="PIRNR021362"/>
    </source>
</evidence>
<evidence type="ECO:0000256" key="2">
    <source>
        <dbReference type="ARBA" id="ARBA00022801"/>
    </source>
</evidence>
<dbReference type="SUPFAM" id="SSF56784">
    <property type="entry name" value="HAD-like"/>
    <property type="match status" value="1"/>
</dbReference>
<dbReference type="PANTHER" id="PTHR35134">
    <property type="entry name" value="NUCLEOTIDASE YQFW-RELATED"/>
    <property type="match status" value="1"/>
</dbReference>
<evidence type="ECO:0000256" key="1">
    <source>
        <dbReference type="ARBA" id="ARBA00009589"/>
    </source>
</evidence>
<dbReference type="EC" id="3.1.3.-" evidence="3"/>
<gene>
    <name evidence="5" type="ORF">CD29_11495</name>
</gene>
<feature type="active site" description="Nucleophile" evidence="4">
    <location>
        <position position="6"/>
    </location>
</feature>
<dbReference type="InterPro" id="IPR052419">
    <property type="entry name" value="5_3-deoxyribonucleotidase-like"/>
</dbReference>
<dbReference type="PANTHER" id="PTHR35134:SF2">
    <property type="entry name" value="NUCLEOTIDASE YQFW-RELATED"/>
    <property type="match status" value="1"/>
</dbReference>
<keyword evidence="6" id="KW-1185">Reference proteome</keyword>
<dbReference type="InterPro" id="IPR010708">
    <property type="entry name" value="5'(3')-deoxyribonucleotidase"/>
</dbReference>
<sequence length="184" mass="21813">MRFGFDIDDTLINLREHAFHIYNKKLNKDVGLEVFHQLKTVEIHEAFGMDKVEGGKMWTSLLEEIYFTNCPAFDGAIEFLNGLQAEGHEIFYITSRPLEYCPRTKEWVKNLGFPVKDEHFFCGMQDQEKINIIKDLKLDYYFDDKPAVLETLRDIPTKVYVKNQSYNKEINIPRVNNWNEFNIY</sequence>
<evidence type="ECO:0000313" key="6">
    <source>
        <dbReference type="Proteomes" id="UP000030416"/>
    </source>
</evidence>
<comment type="similarity">
    <text evidence="1 3">Belongs to the 5'(3')-deoxyribonucleotidase family.</text>
</comment>
<accession>A0A0A3I4C1</accession>
<dbReference type="InterPro" id="IPR009206">
    <property type="entry name" value="Nucleotidase_putative"/>
</dbReference>
<reference evidence="5 6" key="1">
    <citation type="submission" date="2014-02" db="EMBL/GenBank/DDBJ databases">
        <title>Draft genome sequence of Lysinibacillus manganicus DSM 26584T.</title>
        <authorList>
            <person name="Zhang F."/>
            <person name="Wang G."/>
            <person name="Zhang L."/>
        </authorList>
    </citation>
    <scope>NUCLEOTIDE SEQUENCE [LARGE SCALE GENOMIC DNA]</scope>
    <source>
        <strain evidence="5 6">DSM 26584</strain>
    </source>
</reference>
<dbReference type="Gene3D" id="3.40.50.1000">
    <property type="entry name" value="HAD superfamily/HAD-like"/>
    <property type="match status" value="1"/>
</dbReference>
<dbReference type="STRING" id="1384049.CD29_11495"/>
<evidence type="ECO:0000256" key="4">
    <source>
        <dbReference type="PIRSR" id="PIRSR610708-1"/>
    </source>
</evidence>
<organism evidence="5 6">
    <name type="scientific">Ureibacillus manganicus DSM 26584</name>
    <dbReference type="NCBI Taxonomy" id="1384049"/>
    <lineage>
        <taxon>Bacteria</taxon>
        <taxon>Bacillati</taxon>
        <taxon>Bacillota</taxon>
        <taxon>Bacilli</taxon>
        <taxon>Bacillales</taxon>
        <taxon>Caryophanaceae</taxon>
        <taxon>Ureibacillus</taxon>
    </lineage>
</organism>
<dbReference type="Proteomes" id="UP000030416">
    <property type="component" value="Unassembled WGS sequence"/>
</dbReference>
<dbReference type="OrthoDB" id="573782at2"/>
<comment type="caution">
    <text evidence="5">The sequence shown here is derived from an EMBL/GenBank/DDBJ whole genome shotgun (WGS) entry which is preliminary data.</text>
</comment>
<feature type="active site" description="Proton donor" evidence="4">
    <location>
        <position position="8"/>
    </location>
</feature>